<dbReference type="RefSeq" id="WP_144234598.1">
    <property type="nucleotide sequence ID" value="NZ_QMIF01000003.1"/>
</dbReference>
<sequence length="251" mass="26440">MSRFILAVLAVLLVASAAWAEHTEIVVHVRGQGSKFIGTSMAGARVILENADTGAILAQGVTKGSTGDTDRIMTDKRDASAVIVTPETARFAATLNLDEPTRIRVRTAGPLAQPQTGNEATATRWVVPGKHVRNGNAWLVELPGLTVDMLEPRAASRAPAGPVSISANVVMNCGCPVTPGGLWDADVFEVAARIAKDGAYWKTVPLAYGGEPSLFTGEFRPGEPGVYGITVYAYDPRDGNTGIDRTAVTVK</sequence>
<feature type="signal peptide" evidence="1">
    <location>
        <begin position="1"/>
        <end position="20"/>
    </location>
</feature>
<proteinExistence type="predicted"/>
<evidence type="ECO:0000313" key="3">
    <source>
        <dbReference type="Proteomes" id="UP000434052"/>
    </source>
</evidence>
<dbReference type="EMBL" id="QMIF01000003">
    <property type="protein sequence ID" value="TVM35045.1"/>
    <property type="molecule type" value="Genomic_DNA"/>
</dbReference>
<protein>
    <submittedName>
        <fullName evidence="2">Uncharacterized protein</fullName>
    </submittedName>
</protein>
<gene>
    <name evidence="2" type="ORF">DQK91_06490</name>
</gene>
<feature type="chain" id="PRO_5026992123" evidence="1">
    <location>
        <begin position="21"/>
        <end position="251"/>
    </location>
</feature>
<comment type="caution">
    <text evidence="2">The sequence shown here is derived from an EMBL/GenBank/DDBJ whole genome shotgun (WGS) entry which is preliminary data.</text>
</comment>
<evidence type="ECO:0000256" key="1">
    <source>
        <dbReference type="SAM" id="SignalP"/>
    </source>
</evidence>
<dbReference type="AlphaFoldDB" id="A0A6P1ZJV8"/>
<reference evidence="2 3" key="1">
    <citation type="submission" date="2018-06" db="EMBL/GenBank/DDBJ databases">
        <title>Complete genome of Desulfovibrio marinus P48SEP.</title>
        <authorList>
            <person name="Crispim J.S."/>
            <person name="Vidigal P.M.P."/>
            <person name="Silva L.C.F."/>
            <person name="Araujo L.C."/>
            <person name="Laguardia C.N."/>
            <person name="Dias R.S."/>
            <person name="Sousa M.P."/>
            <person name="Paula S.O."/>
            <person name="Silva C."/>
        </authorList>
    </citation>
    <scope>NUCLEOTIDE SEQUENCE [LARGE SCALE GENOMIC DNA]</scope>
    <source>
        <strain evidence="2 3">P48SEP</strain>
    </source>
</reference>
<name>A0A6P1ZJV8_9BACT</name>
<dbReference type="OrthoDB" id="9770889at2"/>
<evidence type="ECO:0000313" key="2">
    <source>
        <dbReference type="EMBL" id="TVM35045.1"/>
    </source>
</evidence>
<organism evidence="2 3">
    <name type="scientific">Oceanidesulfovibrio marinus</name>
    <dbReference type="NCBI Taxonomy" id="370038"/>
    <lineage>
        <taxon>Bacteria</taxon>
        <taxon>Pseudomonadati</taxon>
        <taxon>Thermodesulfobacteriota</taxon>
        <taxon>Desulfovibrionia</taxon>
        <taxon>Desulfovibrionales</taxon>
        <taxon>Desulfovibrionaceae</taxon>
        <taxon>Oceanidesulfovibrio</taxon>
    </lineage>
</organism>
<dbReference type="Proteomes" id="UP000434052">
    <property type="component" value="Unassembled WGS sequence"/>
</dbReference>
<keyword evidence="1" id="KW-0732">Signal</keyword>
<accession>A0A6P1ZJV8</accession>